<reference evidence="1 2" key="1">
    <citation type="journal article" date="2015" name="Antonie Van Leeuwenhoek">
        <title>Oceanobacillus bengalensis sp. nov., a bacterium isolated from seawater of the Bay of Bengal.</title>
        <authorList>
            <person name="Yongchang O."/>
            <person name="Xiang W."/>
            <person name="Wang G."/>
        </authorList>
    </citation>
    <scope>NUCLEOTIDE SEQUENCE [LARGE SCALE GENOMIC DNA]</scope>
    <source>
        <strain evidence="1 2">MCCC 1K00260</strain>
    </source>
</reference>
<evidence type="ECO:0000313" key="1">
    <source>
        <dbReference type="EMBL" id="RKQ15178.1"/>
    </source>
</evidence>
<dbReference type="Proteomes" id="UP000281813">
    <property type="component" value="Unassembled WGS sequence"/>
</dbReference>
<comment type="caution">
    <text evidence="1">The sequence shown here is derived from an EMBL/GenBank/DDBJ whole genome shotgun (WGS) entry which is preliminary data.</text>
</comment>
<dbReference type="Pfam" id="PF20131">
    <property type="entry name" value="MC3"/>
    <property type="match status" value="1"/>
</dbReference>
<organism evidence="1 2">
    <name type="scientific">Oceanobacillus bengalensis</name>
    <dbReference type="NCBI Taxonomy" id="1435466"/>
    <lineage>
        <taxon>Bacteria</taxon>
        <taxon>Bacillati</taxon>
        <taxon>Bacillota</taxon>
        <taxon>Bacilli</taxon>
        <taxon>Bacillales</taxon>
        <taxon>Bacillaceae</taxon>
        <taxon>Oceanobacillus</taxon>
    </lineage>
</organism>
<dbReference type="AlphaFoldDB" id="A0A494YY95"/>
<dbReference type="RefSeq" id="WP_121131592.1">
    <property type="nucleotide sequence ID" value="NZ_JBHUFK010000036.1"/>
</dbReference>
<keyword evidence="2" id="KW-1185">Reference proteome</keyword>
<dbReference type="OrthoDB" id="7059377at2"/>
<proteinExistence type="predicted"/>
<evidence type="ECO:0000313" key="2">
    <source>
        <dbReference type="Proteomes" id="UP000281813"/>
    </source>
</evidence>
<name>A0A494YY95_9BACI</name>
<dbReference type="InterPro" id="IPR045390">
    <property type="entry name" value="ABC-3C_MC3"/>
</dbReference>
<accession>A0A494YY95</accession>
<gene>
    <name evidence="1" type="ORF">D8M05_10610</name>
</gene>
<dbReference type="EMBL" id="RBZO01000015">
    <property type="protein sequence ID" value="RKQ15178.1"/>
    <property type="molecule type" value="Genomic_DNA"/>
</dbReference>
<sequence>MIPWEKRPDEVANLLNPAFCGEVIRRCIKEYQKRTEETFEYSLLYLILPIALHRETRDKINPRSKNKMHTWLQENQDLRIGFANRAKQLVPITREAVQFLVCQNALEIDSGGGVIIPSYRRKKIEGHNYGEIADIFKKAEVVGKWFSNSGTTSTIYTMWGVKP</sequence>
<protein>
    <submittedName>
        <fullName evidence="1">Uncharacterized protein</fullName>
    </submittedName>
</protein>